<feature type="region of interest" description="Disordered" evidence="5">
    <location>
        <begin position="281"/>
        <end position="300"/>
    </location>
</feature>
<organism evidence="8 9">
    <name type="scientific">Botryotinia narcissicola</name>
    <dbReference type="NCBI Taxonomy" id="278944"/>
    <lineage>
        <taxon>Eukaryota</taxon>
        <taxon>Fungi</taxon>
        <taxon>Dikarya</taxon>
        <taxon>Ascomycota</taxon>
        <taxon>Pezizomycotina</taxon>
        <taxon>Leotiomycetes</taxon>
        <taxon>Helotiales</taxon>
        <taxon>Sclerotiniaceae</taxon>
        <taxon>Botryotinia</taxon>
    </lineage>
</organism>
<keyword evidence="4" id="KW-0137">Centromere</keyword>
<reference evidence="8 9" key="1">
    <citation type="submission" date="2017-12" db="EMBL/GenBank/DDBJ databases">
        <title>Comparative genomics of Botrytis spp.</title>
        <authorList>
            <person name="Valero-Jimenez C.A."/>
            <person name="Tapia P."/>
            <person name="Veloso J."/>
            <person name="Silva-Moreno E."/>
            <person name="Staats M."/>
            <person name="Valdes J.H."/>
            <person name="Van Kan J.A.L."/>
        </authorList>
    </citation>
    <scope>NUCLEOTIDE SEQUENCE [LARGE SCALE GENOMIC DNA]</scope>
    <source>
        <strain evidence="8 9">MUCL2120</strain>
    </source>
</reference>
<keyword evidence="2" id="KW-0158">Chromosome</keyword>
<feature type="compositionally biased region" description="Acidic residues" evidence="5">
    <location>
        <begin position="753"/>
        <end position="764"/>
    </location>
</feature>
<dbReference type="SMART" id="SM00220">
    <property type="entry name" value="S_TKc"/>
    <property type="match status" value="1"/>
</dbReference>
<feature type="domain" description="Protein kinase" evidence="6">
    <location>
        <begin position="860"/>
        <end position="1171"/>
    </location>
</feature>
<dbReference type="InterPro" id="IPR008271">
    <property type="entry name" value="Ser/Thr_kinase_AS"/>
</dbReference>
<dbReference type="InterPro" id="IPR011009">
    <property type="entry name" value="Kinase-like_dom_sf"/>
</dbReference>
<dbReference type="Gene3D" id="1.25.40.430">
    <property type="match status" value="1"/>
</dbReference>
<feature type="compositionally biased region" description="Acidic residues" evidence="5">
    <location>
        <begin position="564"/>
        <end position="583"/>
    </location>
</feature>
<proteinExistence type="predicted"/>
<feature type="region of interest" description="Disordered" evidence="5">
    <location>
        <begin position="238"/>
        <end position="259"/>
    </location>
</feature>
<dbReference type="GO" id="GO:0005524">
    <property type="term" value="F:ATP binding"/>
    <property type="evidence" value="ECO:0007669"/>
    <property type="project" value="InterPro"/>
</dbReference>
<feature type="region of interest" description="Disordered" evidence="5">
    <location>
        <begin position="828"/>
        <end position="850"/>
    </location>
</feature>
<dbReference type="PROSITE" id="PS50011">
    <property type="entry name" value="PROTEIN_KINASE_DOM"/>
    <property type="match status" value="1"/>
</dbReference>
<feature type="region of interest" description="Disordered" evidence="5">
    <location>
        <begin position="521"/>
        <end position="540"/>
    </location>
</feature>
<keyword evidence="3" id="KW-0995">Kinetochore</keyword>
<accession>A0A4Z1I3K6</accession>
<dbReference type="GO" id="GO:0007094">
    <property type="term" value="P:mitotic spindle assembly checkpoint signaling"/>
    <property type="evidence" value="ECO:0007669"/>
    <property type="project" value="InterPro"/>
</dbReference>
<dbReference type="PROSITE" id="PS00108">
    <property type="entry name" value="PROTEIN_KINASE_ST"/>
    <property type="match status" value="1"/>
</dbReference>
<dbReference type="FunFam" id="1.25.40.430:FF:000003">
    <property type="entry name" value="Checkpoint serine/threonine-protein kinase BUB1"/>
    <property type="match status" value="1"/>
</dbReference>
<feature type="compositionally biased region" description="Polar residues" evidence="5">
    <location>
        <begin position="734"/>
        <end position="750"/>
    </location>
</feature>
<dbReference type="OrthoDB" id="248495at2759"/>
<dbReference type="Pfam" id="PF08171">
    <property type="entry name" value="Mad3_BUB1_II"/>
    <property type="match status" value="1"/>
</dbReference>
<protein>
    <recommendedName>
        <fullName evidence="10">Protein kinase domain-containing protein</fullName>
    </recommendedName>
</protein>
<feature type="region of interest" description="Disordered" evidence="5">
    <location>
        <begin position="668"/>
        <end position="687"/>
    </location>
</feature>
<dbReference type="Pfam" id="PF00069">
    <property type="entry name" value="Pkinase"/>
    <property type="match status" value="1"/>
</dbReference>
<name>A0A4Z1I3K6_9HELO</name>
<evidence type="ECO:0000256" key="3">
    <source>
        <dbReference type="ARBA" id="ARBA00022838"/>
    </source>
</evidence>
<dbReference type="Gene3D" id="1.10.510.10">
    <property type="entry name" value="Transferase(Phosphotransferase) domain 1"/>
    <property type="match status" value="1"/>
</dbReference>
<dbReference type="STRING" id="278944.A0A4Z1I3K6"/>
<dbReference type="InterPro" id="IPR015661">
    <property type="entry name" value="Bub1/Mad3"/>
</dbReference>
<dbReference type="InterPro" id="IPR013212">
    <property type="entry name" value="Mad3/Bub1_I"/>
</dbReference>
<evidence type="ECO:0000259" key="6">
    <source>
        <dbReference type="PROSITE" id="PS50011"/>
    </source>
</evidence>
<dbReference type="InterPro" id="IPR012572">
    <property type="entry name" value="Mad3/Bub1_II"/>
</dbReference>
<evidence type="ECO:0008006" key="10">
    <source>
        <dbReference type="Google" id="ProtNLM"/>
    </source>
</evidence>
<dbReference type="AlphaFoldDB" id="A0A4Z1I3K6"/>
<dbReference type="PANTHER" id="PTHR14030:SF4">
    <property type="entry name" value="BUB1 KINASE, ISOFORM A-RELATED"/>
    <property type="match status" value="1"/>
</dbReference>
<evidence type="ECO:0000313" key="8">
    <source>
        <dbReference type="EMBL" id="TGO55304.1"/>
    </source>
</evidence>
<dbReference type="FunFam" id="1.10.510.10:FF:000734">
    <property type="entry name" value="Checkpoint protein kinase (SldA), putative"/>
    <property type="match status" value="1"/>
</dbReference>
<dbReference type="PANTHER" id="PTHR14030">
    <property type="entry name" value="MITOTIC CHECKPOINT SERINE/THREONINE-PROTEIN KINASE BUB1"/>
    <property type="match status" value="1"/>
</dbReference>
<feature type="domain" description="BUB1 N-terminal" evidence="7">
    <location>
        <begin position="63"/>
        <end position="222"/>
    </location>
</feature>
<dbReference type="EMBL" id="PQXJ01000248">
    <property type="protein sequence ID" value="TGO55304.1"/>
    <property type="molecule type" value="Genomic_DNA"/>
</dbReference>
<dbReference type="InterPro" id="IPR000719">
    <property type="entry name" value="Prot_kinase_dom"/>
</dbReference>
<comment type="subcellular location">
    <subcellularLocation>
        <location evidence="1">Chromosome</location>
        <location evidence="1">Centromere</location>
        <location evidence="1">Kinetochore</location>
    </subcellularLocation>
</comment>
<dbReference type="SUPFAM" id="SSF56112">
    <property type="entry name" value="Protein kinase-like (PK-like)"/>
    <property type="match status" value="1"/>
</dbReference>
<dbReference type="GO" id="GO:0000776">
    <property type="term" value="C:kinetochore"/>
    <property type="evidence" value="ECO:0007669"/>
    <property type="project" value="UniProtKB-KW"/>
</dbReference>
<dbReference type="GO" id="GO:0004672">
    <property type="term" value="F:protein kinase activity"/>
    <property type="evidence" value="ECO:0007669"/>
    <property type="project" value="InterPro"/>
</dbReference>
<dbReference type="Pfam" id="PF08311">
    <property type="entry name" value="Mad3_BUB1_I"/>
    <property type="match status" value="1"/>
</dbReference>
<evidence type="ECO:0000256" key="2">
    <source>
        <dbReference type="ARBA" id="ARBA00022454"/>
    </source>
</evidence>
<evidence type="ECO:0000256" key="5">
    <source>
        <dbReference type="SAM" id="MobiDB-lite"/>
    </source>
</evidence>
<keyword evidence="9" id="KW-1185">Reference proteome</keyword>
<evidence type="ECO:0000256" key="4">
    <source>
        <dbReference type="ARBA" id="ARBA00023328"/>
    </source>
</evidence>
<feature type="region of interest" description="Disordered" evidence="5">
    <location>
        <begin position="733"/>
        <end position="771"/>
    </location>
</feature>
<dbReference type="GO" id="GO:0032991">
    <property type="term" value="C:protein-containing complex"/>
    <property type="evidence" value="ECO:0007669"/>
    <property type="project" value="UniProtKB-ARBA"/>
</dbReference>
<sequence>MSVSEDLIDFDIIENQKENIQSLPQGRSARNLAKIFSPSLLQPLSTPTPSDTRNLNDAVREEYEEELANIGESDDPLDIYDRYVKWTLDAYPSAQATPNSQLAPLLERATKTFLNSPQYKNDPRYLKLWLLYIRFFSDTPRETFAFLARHNIGEGLALFYEEFAGWLEGAGRWVQAEEVFQMGIDKEARPAPRLLRKFNEFQERFAARPDSSNEPSSPALPTVRPALAAKIDPYAAVAPAPEDPQAPRPSAGVGGGSATTKSVNQKLKIFSYDVNGSAPAVSASPGAGLESIGSLADRKKENRIEPKPWVGETLKAGGKKSSTKMAIFKDESLKLPQITIPELQQVTINPRNGRSERIFVNLEAVYPSPDEIGTELSFEELRAAHRGWLDKSWEPELDIPSESLSRKTAQDTNMGIETITQQIPEKLVIARDSVFSNENRKEKFAVARDLVPMDENRPEKLVISRDPVYTDENYRPEKLVVARDSVYLDENGAKKEHNREIKHRIIKFKEVNKTQIISAKLSSPTGKKMKKSKASKEQTMTLHTKAATDEIYDIFNQPLKPANEEEEEEEEDESDDDDEDMTDGDYTSGGESIMTGGLHGTSEAGDDDETTDVKSESEWTEFTAQAPGPGVDDEDETIASTFTDGEDEEFEAIKVAIPRDVEEHDDLVTPIAEDGPFRSTTSFVPIPPEDYDPPTHPYRDPAQVSQNRLPFMTPIVERTESSLGLPTIRDQKHYFNSTTSPSRGSGSKIQVFQDDDDDDEEEDSSPLREIRSPSTEFRNHYWAIKSHYQIRRHSPEKSHLKVLLFTIPNVIRYNLLSALMKDFLSTTRRGDTASRAKGSSDRTSISAPPILEFPGTDRHYTLRRELGAGAFAPVYLLESGTEDAEQDENETPAIMGKGAFDHFNRKSLEALKMEDPPSAWEFYIMRQAKRRLGVSRPAEIILDVYEMHLYRDECYLIEEYRDQGTLLDIINISRADAKSPGGVMDELLVMFFTIELFRTIEALHSKGILHGDLKADNCLVRFDSLSDSDIWSPKYKRDGSDGWNKKGIALIDFGRGIDMKCFKLDVQFIADWKTGPQDCAEMRELRPWTYQIDYHGLAGIIHSMLFGKYIDTIAERPGDSIGGMGGGLRKWKIKEGLKRYWQTEIWAGVFDILLNPQGYVDGEEGGKLPVLWGMRVMRDEMEEWLEGNCEKGAGLLKGVKRLEDGVRERAKRR</sequence>
<feature type="region of interest" description="Disordered" evidence="5">
    <location>
        <begin position="558"/>
        <end position="650"/>
    </location>
</feature>
<evidence type="ECO:0000256" key="1">
    <source>
        <dbReference type="ARBA" id="ARBA00004629"/>
    </source>
</evidence>
<dbReference type="CDD" id="cd13981">
    <property type="entry name" value="STKc_Bub1_BubR1"/>
    <property type="match status" value="1"/>
</dbReference>
<gene>
    <name evidence="8" type="ORF">BOTNAR_0248g00010</name>
</gene>
<dbReference type="GO" id="GO:0051754">
    <property type="term" value="P:meiotic sister chromatid cohesion, centromeric"/>
    <property type="evidence" value="ECO:0007669"/>
    <property type="project" value="TreeGrafter"/>
</dbReference>
<feature type="compositionally biased region" description="Basic and acidic residues" evidence="5">
    <location>
        <begin position="828"/>
        <end position="840"/>
    </location>
</feature>
<comment type="caution">
    <text evidence="8">The sequence shown here is derived from an EMBL/GenBank/DDBJ whole genome shotgun (WGS) entry which is preliminary data.</text>
</comment>
<evidence type="ECO:0000259" key="7">
    <source>
        <dbReference type="PROSITE" id="PS51489"/>
    </source>
</evidence>
<dbReference type="Proteomes" id="UP000297452">
    <property type="component" value="Unassembled WGS sequence"/>
</dbReference>
<evidence type="ECO:0000313" key="9">
    <source>
        <dbReference type="Proteomes" id="UP000297452"/>
    </source>
</evidence>
<dbReference type="GO" id="GO:0005634">
    <property type="term" value="C:nucleus"/>
    <property type="evidence" value="ECO:0007669"/>
    <property type="project" value="TreeGrafter"/>
</dbReference>
<dbReference type="SMART" id="SM00777">
    <property type="entry name" value="Mad3_BUB1_I"/>
    <property type="match status" value="1"/>
</dbReference>
<dbReference type="PROSITE" id="PS51489">
    <property type="entry name" value="BUB1_N"/>
    <property type="match status" value="1"/>
</dbReference>